<reference evidence="1" key="1">
    <citation type="submission" date="2023-10" db="EMBL/GenBank/DDBJ databases">
        <authorList>
            <person name="Rodriguez Cubillos JULIANA M."/>
            <person name="De Vega J."/>
        </authorList>
    </citation>
    <scope>NUCLEOTIDE SEQUENCE</scope>
</reference>
<comment type="caution">
    <text evidence="1">The sequence shown here is derived from an EMBL/GenBank/DDBJ whole genome shotgun (WGS) entry which is preliminary data.</text>
</comment>
<gene>
    <name evidence="1" type="ORF">MILVUS5_LOCUS10879</name>
</gene>
<proteinExistence type="predicted"/>
<sequence>MIKKDWVELPPHSQGFKDGVNYFLDIAFTKGIVEGDEILCPCAACCNDSWEKRDVVFDHLRSRGFVKGYNEWIHHGDDGSLMDIDSDTDDEVSSDDIDGLLFETFKDVAEEDGIHDGINEDAKKFYKLVDDANQELYPGCKKFSTLSFTIRMYLLKCLYGWSNASFTALLELLKEAMPDLNIPVSFNKTKSMIKDLGLDYKKIDACPNNCMLFWKEHEKDEQCEFCGASRWIEYPEVGYHLEESKKVHKVPAKVLRHFPLIPRLKRLFMCSKTADTLRWHAEGRSRDGRLRHPADGQAWKDFDAKHPDFALETRNIRLGLASDGFNPFRTMSLSHSTWPVVLTIYNYPPNLCLKAENCMMSLLIPGPKSPGYSIDVYLQPLIEELKILWSVGVETYDISKNQTFQMRATLLWTVSDFPAYAMLSGWSTKGKFACPACNHETSSTYLRHSRKTCYMGHRVFLDPNHVWRSNTTSFDGKPEYRSPPSLLDATRILKDLKDIPDVLNKKYNKKRVGPWKKKSIFWQLPYWKDNSLRHNLDVMHIEKNICDNIIGTLLEIEGKKKDHAKARLDLKDMGIRKKLHLKATSDGKKTQIPKACYSLTKQEKSVFCGVLKTVKLPDGLASNISRCVQVDEGKISGYKSHDAHIILHYLLQVAIRGITPNQVVIPFIRLCSFFRCLCQKVIEVNTLDHLEVEIAETLCQLERIFPPCFFDIMVHLPIHLANEVRLGGPVQFRWMYYMERYLGDLKSFVRNKSRPEGSIAEAYLAKESLTFCSRYLSSGVDTRMNRMTRNSDDIPNVGHPVGAKKLISLDQKSLNQAHGYILFNHDEVQEYIREHEASVHNQQKRSRWSKAKNQREDFIQWFETRVMDEEVPEWLKVLSRGPNDIVTRYSGYVINGYRFHTRKREARLKTQNSGVTLDAVTQSFRNAKDENPEKIRVTYYGAVTDILELDYYGQFKYVLFKCDWFVAEEEDKYGLPCVYFNKKCYKDDPYVLASQVQQCFFIEDPFNKNRHYVLKALPRDSFDMGECLSSDGQEYEISTNLDISKDDCEVDLVRKDVPDDIFEKPLSELQTQHEENESDDETDFDSEDDTIDKSSFD</sequence>
<dbReference type="Proteomes" id="UP001177021">
    <property type="component" value="Unassembled WGS sequence"/>
</dbReference>
<evidence type="ECO:0000313" key="1">
    <source>
        <dbReference type="EMBL" id="CAJ2641175.1"/>
    </source>
</evidence>
<organism evidence="1 2">
    <name type="scientific">Trifolium pratense</name>
    <name type="common">Red clover</name>
    <dbReference type="NCBI Taxonomy" id="57577"/>
    <lineage>
        <taxon>Eukaryota</taxon>
        <taxon>Viridiplantae</taxon>
        <taxon>Streptophyta</taxon>
        <taxon>Embryophyta</taxon>
        <taxon>Tracheophyta</taxon>
        <taxon>Spermatophyta</taxon>
        <taxon>Magnoliopsida</taxon>
        <taxon>eudicotyledons</taxon>
        <taxon>Gunneridae</taxon>
        <taxon>Pentapetalae</taxon>
        <taxon>rosids</taxon>
        <taxon>fabids</taxon>
        <taxon>Fabales</taxon>
        <taxon>Fabaceae</taxon>
        <taxon>Papilionoideae</taxon>
        <taxon>50 kb inversion clade</taxon>
        <taxon>NPAAA clade</taxon>
        <taxon>Hologalegina</taxon>
        <taxon>IRL clade</taxon>
        <taxon>Trifolieae</taxon>
        <taxon>Trifolium</taxon>
    </lineage>
</organism>
<evidence type="ECO:0000313" key="2">
    <source>
        <dbReference type="Proteomes" id="UP001177021"/>
    </source>
</evidence>
<name>A0ACB0JAM8_TRIPR</name>
<dbReference type="EMBL" id="CASHSV030000024">
    <property type="protein sequence ID" value="CAJ2641175.1"/>
    <property type="molecule type" value="Genomic_DNA"/>
</dbReference>
<keyword evidence="2" id="KW-1185">Reference proteome</keyword>
<protein>
    <submittedName>
        <fullName evidence="1">Uncharacterized protein</fullName>
    </submittedName>
</protein>
<accession>A0ACB0JAM8</accession>